<comment type="similarity">
    <text evidence="6">Belongs to the peptidase M48 family.</text>
</comment>
<dbReference type="Gene3D" id="3.30.2010.10">
    <property type="entry name" value="Metalloproteases ('zincins'), catalytic domain"/>
    <property type="match status" value="1"/>
</dbReference>
<dbReference type="GO" id="GO:0004222">
    <property type="term" value="F:metalloendopeptidase activity"/>
    <property type="evidence" value="ECO:0007669"/>
    <property type="project" value="InterPro"/>
</dbReference>
<dbReference type="Pfam" id="PF01435">
    <property type="entry name" value="Peptidase_M48"/>
    <property type="match status" value="1"/>
</dbReference>
<dbReference type="PROSITE" id="PS51257">
    <property type="entry name" value="PROKAR_LIPOPROTEIN"/>
    <property type="match status" value="1"/>
</dbReference>
<keyword evidence="1 6" id="KW-0645">Protease</keyword>
<gene>
    <name evidence="8" type="ORF">Sps_04269</name>
</gene>
<evidence type="ECO:0000256" key="6">
    <source>
        <dbReference type="RuleBase" id="RU003983"/>
    </source>
</evidence>
<evidence type="ECO:0000256" key="2">
    <source>
        <dbReference type="ARBA" id="ARBA00022723"/>
    </source>
</evidence>
<dbReference type="PANTHER" id="PTHR22726:SF24">
    <property type="entry name" value="M48 FAMILY METALLOPEPTIDASE"/>
    <property type="match status" value="1"/>
</dbReference>
<dbReference type="RefSeq" id="WP_077754292.1">
    <property type="nucleotide sequence ID" value="NZ_CP014782.1"/>
</dbReference>
<keyword evidence="2" id="KW-0479">Metal-binding</keyword>
<dbReference type="CDD" id="cd07331">
    <property type="entry name" value="M48C_Oma1_like"/>
    <property type="match status" value="1"/>
</dbReference>
<dbReference type="GO" id="GO:0051603">
    <property type="term" value="P:proteolysis involved in protein catabolic process"/>
    <property type="evidence" value="ECO:0007669"/>
    <property type="project" value="TreeGrafter"/>
</dbReference>
<evidence type="ECO:0000313" key="8">
    <source>
        <dbReference type="EMBL" id="AQS39372.1"/>
    </source>
</evidence>
<evidence type="ECO:0000259" key="7">
    <source>
        <dbReference type="Pfam" id="PF01435"/>
    </source>
</evidence>
<dbReference type="GO" id="GO:0046872">
    <property type="term" value="F:metal ion binding"/>
    <property type="evidence" value="ECO:0007669"/>
    <property type="project" value="UniProtKB-KW"/>
</dbReference>
<dbReference type="Proteomes" id="UP000189545">
    <property type="component" value="Chromosome"/>
</dbReference>
<keyword evidence="4 6" id="KW-0862">Zinc</keyword>
<proteinExistence type="inferred from homology"/>
<sequence length="266" mass="28874">MKSIPVLFLSAMILSGCATHQSPTGRGQTLLFSSQEINQMGDQSFEQIKKQEKVSKDSKLVNYVDCVANRVTRVLPNKSMKWDVVVFESKQVNAFALPGGHIGVYTGLLNVAENEDQLATVIGHEVAHVLANHSNEQVSRGQMTGIGMQMADAALGVGGVSNKDLYMAALGLGTQVGFILPYGREQESEADIMGVELMARAGFDPSQSMALWLNMAKVGGESGPELLSTHPSHSHRIDDLAQMQAQVMPLYLANKDKDQNRCQITK</sequence>
<evidence type="ECO:0000256" key="1">
    <source>
        <dbReference type="ARBA" id="ARBA00022670"/>
    </source>
</evidence>
<keyword evidence="9" id="KW-1185">Reference proteome</keyword>
<feature type="domain" description="Peptidase M48" evidence="7">
    <location>
        <begin position="62"/>
        <end position="242"/>
    </location>
</feature>
<reference evidence="8 9" key="1">
    <citation type="submission" date="2016-03" db="EMBL/GenBank/DDBJ databases">
        <title>Complete genome sequence of Shewanella psychrophila WP2, a deep sea bacterium isolated from west Pacific sediment.</title>
        <authorList>
            <person name="Xu G."/>
            <person name="Jian H."/>
        </authorList>
    </citation>
    <scope>NUCLEOTIDE SEQUENCE [LARGE SCALE GENOMIC DNA]</scope>
    <source>
        <strain evidence="8 9">WP2</strain>
    </source>
</reference>
<dbReference type="InterPro" id="IPR051156">
    <property type="entry name" value="Mito/Outer_Membr_Metalloprot"/>
</dbReference>
<dbReference type="EMBL" id="CP014782">
    <property type="protein sequence ID" value="AQS39372.1"/>
    <property type="molecule type" value="Genomic_DNA"/>
</dbReference>
<dbReference type="GO" id="GO:0016020">
    <property type="term" value="C:membrane"/>
    <property type="evidence" value="ECO:0007669"/>
    <property type="project" value="TreeGrafter"/>
</dbReference>
<dbReference type="STRING" id="225848.Sps_04269"/>
<keyword evidence="3 6" id="KW-0378">Hydrolase</keyword>
<evidence type="ECO:0000256" key="4">
    <source>
        <dbReference type="ARBA" id="ARBA00022833"/>
    </source>
</evidence>
<keyword evidence="5 6" id="KW-0482">Metalloprotease</keyword>
<protein>
    <submittedName>
        <fullName evidence="8">Peptidase family M48</fullName>
    </submittedName>
</protein>
<dbReference type="OrthoDB" id="9810445at2"/>
<evidence type="ECO:0000256" key="3">
    <source>
        <dbReference type="ARBA" id="ARBA00022801"/>
    </source>
</evidence>
<name>A0A1S6HV60_9GAMM</name>
<dbReference type="PANTHER" id="PTHR22726">
    <property type="entry name" value="METALLOENDOPEPTIDASE OMA1"/>
    <property type="match status" value="1"/>
</dbReference>
<accession>A0A1S6HV60</accession>
<organism evidence="8 9">
    <name type="scientific">Shewanella psychrophila</name>
    <dbReference type="NCBI Taxonomy" id="225848"/>
    <lineage>
        <taxon>Bacteria</taxon>
        <taxon>Pseudomonadati</taxon>
        <taxon>Pseudomonadota</taxon>
        <taxon>Gammaproteobacteria</taxon>
        <taxon>Alteromonadales</taxon>
        <taxon>Shewanellaceae</taxon>
        <taxon>Shewanella</taxon>
    </lineage>
</organism>
<comment type="cofactor">
    <cofactor evidence="6">
        <name>Zn(2+)</name>
        <dbReference type="ChEBI" id="CHEBI:29105"/>
    </cofactor>
    <text evidence="6">Binds 1 zinc ion per subunit.</text>
</comment>
<evidence type="ECO:0000256" key="5">
    <source>
        <dbReference type="ARBA" id="ARBA00023049"/>
    </source>
</evidence>
<dbReference type="InterPro" id="IPR001915">
    <property type="entry name" value="Peptidase_M48"/>
</dbReference>
<dbReference type="AlphaFoldDB" id="A0A1S6HV60"/>
<evidence type="ECO:0000313" key="9">
    <source>
        <dbReference type="Proteomes" id="UP000189545"/>
    </source>
</evidence>
<dbReference type="KEGG" id="spsw:Sps_04269"/>